<evidence type="ECO:0000313" key="3">
    <source>
        <dbReference type="Proteomes" id="UP000777438"/>
    </source>
</evidence>
<comment type="caution">
    <text evidence="2">The sequence shown here is derived from an EMBL/GenBank/DDBJ whole genome shotgun (WGS) entry which is preliminary data.</text>
</comment>
<feature type="chain" id="PRO_5040342487" evidence="1">
    <location>
        <begin position="19"/>
        <end position="361"/>
    </location>
</feature>
<accession>A0A9P8VQ09</accession>
<dbReference type="AlphaFoldDB" id="A0A9P8VQ09"/>
<dbReference type="EMBL" id="JAGPYM010000081">
    <property type="protein sequence ID" value="KAH6869066.1"/>
    <property type="molecule type" value="Genomic_DNA"/>
</dbReference>
<feature type="signal peptide" evidence="1">
    <location>
        <begin position="1"/>
        <end position="18"/>
    </location>
</feature>
<gene>
    <name evidence="2" type="ORF">B0T10DRAFT_419025</name>
</gene>
<evidence type="ECO:0000313" key="2">
    <source>
        <dbReference type="EMBL" id="KAH6869066.1"/>
    </source>
</evidence>
<dbReference type="OrthoDB" id="3009728at2759"/>
<name>A0A9P8VQ09_9HYPO</name>
<reference evidence="2 3" key="1">
    <citation type="journal article" date="2021" name="Nat. Commun.">
        <title>Genetic determinants of endophytism in the Arabidopsis root mycobiome.</title>
        <authorList>
            <person name="Mesny F."/>
            <person name="Miyauchi S."/>
            <person name="Thiergart T."/>
            <person name="Pickel B."/>
            <person name="Atanasova L."/>
            <person name="Karlsson M."/>
            <person name="Huettel B."/>
            <person name="Barry K.W."/>
            <person name="Haridas S."/>
            <person name="Chen C."/>
            <person name="Bauer D."/>
            <person name="Andreopoulos W."/>
            <person name="Pangilinan J."/>
            <person name="LaButti K."/>
            <person name="Riley R."/>
            <person name="Lipzen A."/>
            <person name="Clum A."/>
            <person name="Drula E."/>
            <person name="Henrissat B."/>
            <person name="Kohler A."/>
            <person name="Grigoriev I.V."/>
            <person name="Martin F.M."/>
            <person name="Hacquard S."/>
        </authorList>
    </citation>
    <scope>NUCLEOTIDE SEQUENCE [LARGE SCALE GENOMIC DNA]</scope>
    <source>
        <strain evidence="2 3">MPI-CAGE-CH-0241</strain>
    </source>
</reference>
<organism evidence="2 3">
    <name type="scientific">Thelonectria olida</name>
    <dbReference type="NCBI Taxonomy" id="1576542"/>
    <lineage>
        <taxon>Eukaryota</taxon>
        <taxon>Fungi</taxon>
        <taxon>Dikarya</taxon>
        <taxon>Ascomycota</taxon>
        <taxon>Pezizomycotina</taxon>
        <taxon>Sordariomycetes</taxon>
        <taxon>Hypocreomycetidae</taxon>
        <taxon>Hypocreales</taxon>
        <taxon>Nectriaceae</taxon>
        <taxon>Thelonectria</taxon>
    </lineage>
</organism>
<dbReference type="Proteomes" id="UP000777438">
    <property type="component" value="Unassembled WGS sequence"/>
</dbReference>
<sequence length="361" mass="40047">MLFNLLIIWAINIGFARAAASTQFRNWYPQYGSIFRNITLKNCSAEYLRYLAGDKNLTQVDYQNGGDEYTVFTQPLIDCILNHTSEFLKGGMTSAQVLLGVMPTVLALLGPSHDEIAMLANVGRRPLLAAGLALACPSTYFSRAFEYSDPQDIMSRHENRRGQWRPKHRGVQLVVSFIEYGLTAAACFNVVKNTREVNVRSISSLASDADYLPGLWLGLGMATHLYSGLNIFPRIRGIILMEFFPCAAAQYEVQIATSTESKIFLFTAWWESTFTVLQVVFGTLVFSSTLFVGTKDALGIVGRYIGGVAVCRVILMYELAGLRENCTIIDGKGVKKDEIVMQTGTFIQKGRLGPGDRTQHC</sequence>
<protein>
    <submittedName>
        <fullName evidence="2">Uncharacterized protein</fullName>
    </submittedName>
</protein>
<proteinExistence type="predicted"/>
<keyword evidence="3" id="KW-1185">Reference proteome</keyword>
<keyword evidence="1" id="KW-0732">Signal</keyword>
<evidence type="ECO:0000256" key="1">
    <source>
        <dbReference type="SAM" id="SignalP"/>
    </source>
</evidence>